<dbReference type="PROSITE" id="PS50157">
    <property type="entry name" value="ZINC_FINGER_C2H2_2"/>
    <property type="match status" value="1"/>
</dbReference>
<dbReference type="EMBL" id="KV929545">
    <property type="protein sequence ID" value="PIO34900.1"/>
    <property type="molecule type" value="Genomic_DNA"/>
</dbReference>
<evidence type="ECO:0000313" key="12">
    <source>
        <dbReference type="EMBL" id="PIO34900.1"/>
    </source>
</evidence>
<dbReference type="Proteomes" id="UP000228934">
    <property type="component" value="Unassembled WGS sequence"/>
</dbReference>
<keyword evidence="2" id="KW-0479">Metal-binding</keyword>
<sequence>GSSNGNPPERCPRPLYSRDSTQEDHTIPHHHQGEDLMNIKVEGEVEETYVRDDQQYTEDAEMMGTIKEEDTPTEISTGPVMEKLSKECLNLSPWCKMEDEDITRDCTVEKTMSSVDGGLHSVDRPSTPFDSEQRRTVRDGGGFQGEEEFSCPEYGESFNSELNLIVHQRSQTGGKRHSCSECRKCFFRKSELSRIKNDEFTKVTKILLRQNKKIRNDVVL</sequence>
<feature type="region of interest" description="Disordered" evidence="10">
    <location>
        <begin position="1"/>
        <end position="36"/>
    </location>
</feature>
<evidence type="ECO:0000256" key="6">
    <source>
        <dbReference type="ARBA" id="ARBA00023015"/>
    </source>
</evidence>
<dbReference type="GO" id="GO:0005634">
    <property type="term" value="C:nucleus"/>
    <property type="evidence" value="ECO:0007669"/>
    <property type="project" value="UniProtKB-SubCell"/>
</dbReference>
<feature type="region of interest" description="Disordered" evidence="10">
    <location>
        <begin position="116"/>
        <end position="142"/>
    </location>
</feature>
<keyword evidence="4 9" id="KW-0863">Zinc-finger</keyword>
<reference evidence="13" key="1">
    <citation type="journal article" date="2017" name="Nat. Commun.">
        <title>The North American bullfrog draft genome provides insight into hormonal regulation of long noncoding RNA.</title>
        <authorList>
            <person name="Hammond S.A."/>
            <person name="Warren R.L."/>
            <person name="Vandervalk B.P."/>
            <person name="Kucuk E."/>
            <person name="Khan H."/>
            <person name="Gibb E.A."/>
            <person name="Pandoh P."/>
            <person name="Kirk H."/>
            <person name="Zhao Y."/>
            <person name="Jones M."/>
            <person name="Mungall A.J."/>
            <person name="Coope R."/>
            <person name="Pleasance S."/>
            <person name="Moore R.A."/>
            <person name="Holt R.A."/>
            <person name="Round J.M."/>
            <person name="Ohora S."/>
            <person name="Walle B.V."/>
            <person name="Veldhoen N."/>
            <person name="Helbing C.C."/>
            <person name="Birol I."/>
        </authorList>
    </citation>
    <scope>NUCLEOTIDE SEQUENCE [LARGE SCALE GENOMIC DNA]</scope>
</reference>
<organism evidence="12 13">
    <name type="scientific">Aquarana catesbeiana</name>
    <name type="common">American bullfrog</name>
    <name type="synonym">Rana catesbeiana</name>
    <dbReference type="NCBI Taxonomy" id="8400"/>
    <lineage>
        <taxon>Eukaryota</taxon>
        <taxon>Metazoa</taxon>
        <taxon>Chordata</taxon>
        <taxon>Craniata</taxon>
        <taxon>Vertebrata</taxon>
        <taxon>Euteleostomi</taxon>
        <taxon>Amphibia</taxon>
        <taxon>Batrachia</taxon>
        <taxon>Anura</taxon>
        <taxon>Neobatrachia</taxon>
        <taxon>Ranoidea</taxon>
        <taxon>Ranidae</taxon>
        <taxon>Aquarana</taxon>
    </lineage>
</organism>
<evidence type="ECO:0000313" key="13">
    <source>
        <dbReference type="Proteomes" id="UP000228934"/>
    </source>
</evidence>
<dbReference type="GO" id="GO:0000978">
    <property type="term" value="F:RNA polymerase II cis-regulatory region sequence-specific DNA binding"/>
    <property type="evidence" value="ECO:0007669"/>
    <property type="project" value="TreeGrafter"/>
</dbReference>
<dbReference type="OrthoDB" id="3437960at2759"/>
<feature type="domain" description="C2H2-type" evidence="11">
    <location>
        <begin position="149"/>
        <end position="176"/>
    </location>
</feature>
<accession>A0A2G9S464</accession>
<evidence type="ECO:0000256" key="10">
    <source>
        <dbReference type="SAM" id="MobiDB-lite"/>
    </source>
</evidence>
<keyword evidence="5" id="KW-0862">Zinc</keyword>
<comment type="subcellular location">
    <subcellularLocation>
        <location evidence="1">Nucleus</location>
    </subcellularLocation>
</comment>
<dbReference type="SUPFAM" id="SSF57667">
    <property type="entry name" value="beta-beta-alpha zinc fingers"/>
    <property type="match status" value="1"/>
</dbReference>
<evidence type="ECO:0000256" key="4">
    <source>
        <dbReference type="ARBA" id="ARBA00022771"/>
    </source>
</evidence>
<protein>
    <recommendedName>
        <fullName evidence="11">C2H2-type domain-containing protein</fullName>
    </recommendedName>
</protein>
<feature type="non-terminal residue" evidence="12">
    <location>
        <position position="220"/>
    </location>
</feature>
<name>A0A2G9S464_AQUCT</name>
<evidence type="ECO:0000256" key="7">
    <source>
        <dbReference type="ARBA" id="ARBA00023163"/>
    </source>
</evidence>
<evidence type="ECO:0000256" key="8">
    <source>
        <dbReference type="ARBA" id="ARBA00023242"/>
    </source>
</evidence>
<feature type="non-terminal residue" evidence="12">
    <location>
        <position position="1"/>
    </location>
</feature>
<proteinExistence type="predicted"/>
<evidence type="ECO:0000256" key="5">
    <source>
        <dbReference type="ARBA" id="ARBA00022833"/>
    </source>
</evidence>
<dbReference type="InterPro" id="IPR013087">
    <property type="entry name" value="Znf_C2H2_type"/>
</dbReference>
<gene>
    <name evidence="12" type="ORF">AB205_0175860</name>
</gene>
<dbReference type="InterPro" id="IPR036236">
    <property type="entry name" value="Znf_C2H2_sf"/>
</dbReference>
<keyword evidence="6" id="KW-0805">Transcription regulation</keyword>
<keyword evidence="7" id="KW-0804">Transcription</keyword>
<dbReference type="Gene3D" id="3.30.160.60">
    <property type="entry name" value="Classic Zinc Finger"/>
    <property type="match status" value="1"/>
</dbReference>
<dbReference type="AlphaFoldDB" id="A0A2G9S464"/>
<dbReference type="PANTHER" id="PTHR24393">
    <property type="entry name" value="ZINC FINGER PROTEIN"/>
    <property type="match status" value="1"/>
</dbReference>
<evidence type="ECO:0000259" key="11">
    <source>
        <dbReference type="PROSITE" id="PS50157"/>
    </source>
</evidence>
<dbReference type="GO" id="GO:0008270">
    <property type="term" value="F:zinc ion binding"/>
    <property type="evidence" value="ECO:0007669"/>
    <property type="project" value="UniProtKB-KW"/>
</dbReference>
<keyword evidence="13" id="KW-1185">Reference proteome</keyword>
<evidence type="ECO:0000256" key="9">
    <source>
        <dbReference type="PROSITE-ProRule" id="PRU00042"/>
    </source>
</evidence>
<evidence type="ECO:0000256" key="1">
    <source>
        <dbReference type="ARBA" id="ARBA00004123"/>
    </source>
</evidence>
<keyword evidence="8" id="KW-0539">Nucleus</keyword>
<evidence type="ECO:0000256" key="2">
    <source>
        <dbReference type="ARBA" id="ARBA00022723"/>
    </source>
</evidence>
<dbReference type="GO" id="GO:0001228">
    <property type="term" value="F:DNA-binding transcription activator activity, RNA polymerase II-specific"/>
    <property type="evidence" value="ECO:0007669"/>
    <property type="project" value="TreeGrafter"/>
</dbReference>
<keyword evidence="3" id="KW-0677">Repeat</keyword>
<evidence type="ECO:0000256" key="3">
    <source>
        <dbReference type="ARBA" id="ARBA00022737"/>
    </source>
</evidence>
<feature type="compositionally biased region" description="Basic and acidic residues" evidence="10">
    <location>
        <begin position="20"/>
        <end position="34"/>
    </location>
</feature>
<dbReference type="PANTHER" id="PTHR24393:SF158">
    <property type="entry name" value="C2H2-TYPE DOMAIN-CONTAINING PROTEIN"/>
    <property type="match status" value="1"/>
</dbReference>